<feature type="transmembrane region" description="Helical" evidence="6">
    <location>
        <begin position="105"/>
        <end position="129"/>
    </location>
</feature>
<evidence type="ECO:0000256" key="4">
    <source>
        <dbReference type="ARBA" id="ARBA00022989"/>
    </source>
</evidence>
<proteinExistence type="inferred from homology"/>
<gene>
    <name evidence="7" type="ORF">AAFF_G00141430</name>
</gene>
<name>A0AAD7TCH8_9TELE</name>
<comment type="subcellular location">
    <subcellularLocation>
        <location evidence="1">Membrane</location>
        <topology evidence="1">Multi-pass membrane protein</topology>
    </subcellularLocation>
</comment>
<dbReference type="GO" id="GO:0016020">
    <property type="term" value="C:membrane"/>
    <property type="evidence" value="ECO:0007669"/>
    <property type="project" value="UniProtKB-SubCell"/>
</dbReference>
<keyword evidence="8" id="KW-1185">Reference proteome</keyword>
<reference evidence="7" key="1">
    <citation type="journal article" date="2023" name="Science">
        <title>Genome structures resolve the early diversification of teleost fishes.</title>
        <authorList>
            <person name="Parey E."/>
            <person name="Louis A."/>
            <person name="Montfort J."/>
            <person name="Bouchez O."/>
            <person name="Roques C."/>
            <person name="Iampietro C."/>
            <person name="Lluch J."/>
            <person name="Castinel A."/>
            <person name="Donnadieu C."/>
            <person name="Desvignes T."/>
            <person name="Floi Bucao C."/>
            <person name="Jouanno E."/>
            <person name="Wen M."/>
            <person name="Mejri S."/>
            <person name="Dirks R."/>
            <person name="Jansen H."/>
            <person name="Henkel C."/>
            <person name="Chen W.J."/>
            <person name="Zahm M."/>
            <person name="Cabau C."/>
            <person name="Klopp C."/>
            <person name="Thompson A.W."/>
            <person name="Robinson-Rechavi M."/>
            <person name="Braasch I."/>
            <person name="Lecointre G."/>
            <person name="Bobe J."/>
            <person name="Postlethwait J.H."/>
            <person name="Berthelot C."/>
            <person name="Roest Crollius H."/>
            <person name="Guiguen Y."/>
        </authorList>
    </citation>
    <scope>NUCLEOTIDE SEQUENCE</scope>
    <source>
        <strain evidence="7">NC1722</strain>
    </source>
</reference>
<evidence type="ECO:0000256" key="2">
    <source>
        <dbReference type="ARBA" id="ARBA00006371"/>
    </source>
</evidence>
<evidence type="ECO:0000256" key="5">
    <source>
        <dbReference type="ARBA" id="ARBA00023136"/>
    </source>
</evidence>
<sequence>MFRPLTPLIRFYVYALHGCLCEVVFTAAWDWYELRDRKLASHTSLWALPIYGAAILLIERLHLHLWPRCPLLARLAVYTLLTYLWEFCMGFLLRQLGACPWDYSAFRFNLMGLVTLEYALPWALACLIAERVVIKNTLRIRLESPDNYPPTHP</sequence>
<feature type="transmembrane region" description="Helical" evidence="6">
    <location>
        <begin position="75"/>
        <end position="93"/>
    </location>
</feature>
<evidence type="ECO:0000256" key="6">
    <source>
        <dbReference type="SAM" id="Phobius"/>
    </source>
</evidence>
<organism evidence="7 8">
    <name type="scientific">Aldrovandia affinis</name>
    <dbReference type="NCBI Taxonomy" id="143900"/>
    <lineage>
        <taxon>Eukaryota</taxon>
        <taxon>Metazoa</taxon>
        <taxon>Chordata</taxon>
        <taxon>Craniata</taxon>
        <taxon>Vertebrata</taxon>
        <taxon>Euteleostomi</taxon>
        <taxon>Actinopterygii</taxon>
        <taxon>Neopterygii</taxon>
        <taxon>Teleostei</taxon>
        <taxon>Notacanthiformes</taxon>
        <taxon>Halosauridae</taxon>
        <taxon>Aldrovandia</taxon>
    </lineage>
</organism>
<evidence type="ECO:0000256" key="1">
    <source>
        <dbReference type="ARBA" id="ARBA00004141"/>
    </source>
</evidence>
<dbReference type="Pfam" id="PF06541">
    <property type="entry name" value="ABC_trans_CmpB"/>
    <property type="match status" value="1"/>
</dbReference>
<dbReference type="AlphaFoldDB" id="A0AAD7TCH8"/>
<evidence type="ECO:0000313" key="8">
    <source>
        <dbReference type="Proteomes" id="UP001221898"/>
    </source>
</evidence>
<feature type="transmembrane region" description="Helical" evidence="6">
    <location>
        <begin position="12"/>
        <end position="32"/>
    </location>
</feature>
<evidence type="ECO:0000256" key="3">
    <source>
        <dbReference type="ARBA" id="ARBA00022692"/>
    </source>
</evidence>
<keyword evidence="5 6" id="KW-0472">Membrane</keyword>
<comment type="similarity">
    <text evidence="2">Belongs to the TMEM229 family.</text>
</comment>
<evidence type="ECO:0000313" key="7">
    <source>
        <dbReference type="EMBL" id="KAJ8418434.1"/>
    </source>
</evidence>
<dbReference type="PANTHER" id="PTHR31746">
    <property type="entry name" value="TRANSMEMBRANE PROTEIN 229 FAMILY MEMBER"/>
    <property type="match status" value="1"/>
</dbReference>
<feature type="transmembrane region" description="Helical" evidence="6">
    <location>
        <begin position="44"/>
        <end position="63"/>
    </location>
</feature>
<protein>
    <recommendedName>
        <fullName evidence="9">Transmembrane protein 229B</fullName>
    </recommendedName>
</protein>
<dbReference type="PANTHER" id="PTHR31746:SF3">
    <property type="entry name" value="TRANSMEMBRANE PROTEIN 229B"/>
    <property type="match status" value="1"/>
</dbReference>
<dbReference type="EMBL" id="JAINUG010000002">
    <property type="protein sequence ID" value="KAJ8418434.1"/>
    <property type="molecule type" value="Genomic_DNA"/>
</dbReference>
<keyword evidence="4 6" id="KW-1133">Transmembrane helix</keyword>
<dbReference type="Proteomes" id="UP001221898">
    <property type="component" value="Unassembled WGS sequence"/>
</dbReference>
<keyword evidence="3 6" id="KW-0812">Transmembrane</keyword>
<evidence type="ECO:0008006" key="9">
    <source>
        <dbReference type="Google" id="ProtNLM"/>
    </source>
</evidence>
<accession>A0AAD7TCH8</accession>
<comment type="caution">
    <text evidence="7">The sequence shown here is derived from an EMBL/GenBank/DDBJ whole genome shotgun (WGS) entry which is preliminary data.</text>
</comment>
<dbReference type="InterPro" id="IPR010540">
    <property type="entry name" value="CmpB_TMEM229"/>
</dbReference>